<feature type="domain" description="N6 adenine-specific DNA methyltransferase N-terminal" evidence="3">
    <location>
        <begin position="10"/>
        <end position="56"/>
    </location>
</feature>
<evidence type="ECO:0000256" key="1">
    <source>
        <dbReference type="ARBA" id="ARBA00006594"/>
    </source>
</evidence>
<dbReference type="Proteomes" id="UP000293398">
    <property type="component" value="Unassembled WGS sequence"/>
</dbReference>
<dbReference type="AlphaFoldDB" id="A0A4Q7VPE6"/>
<evidence type="ECO:0000313" key="5">
    <source>
        <dbReference type="Proteomes" id="UP000293398"/>
    </source>
</evidence>
<evidence type="ECO:0000256" key="2">
    <source>
        <dbReference type="ARBA" id="ARBA00022747"/>
    </source>
</evidence>
<dbReference type="InterPro" id="IPR038333">
    <property type="entry name" value="T1MK-like_N_sf"/>
</dbReference>
<keyword evidence="2" id="KW-0680">Restriction system</keyword>
<dbReference type="InterPro" id="IPR029063">
    <property type="entry name" value="SAM-dependent_MTases_sf"/>
</dbReference>
<dbReference type="SUPFAM" id="SSF53335">
    <property type="entry name" value="S-adenosyl-L-methionine-dependent methyltransferases"/>
    <property type="match status" value="1"/>
</dbReference>
<dbReference type="Gene3D" id="1.20.1260.30">
    <property type="match status" value="1"/>
</dbReference>
<dbReference type="InterPro" id="IPR022749">
    <property type="entry name" value="D12N6_MeTrfase_N"/>
</dbReference>
<evidence type="ECO:0000313" key="4">
    <source>
        <dbReference type="EMBL" id="RZT98239.1"/>
    </source>
</evidence>
<accession>A0A4Q7VPE6</accession>
<dbReference type="Pfam" id="PF12161">
    <property type="entry name" value="HsdM_N"/>
    <property type="match status" value="1"/>
</dbReference>
<evidence type="ECO:0000259" key="3">
    <source>
        <dbReference type="Pfam" id="PF12161"/>
    </source>
</evidence>
<dbReference type="GO" id="GO:0009307">
    <property type="term" value="P:DNA restriction-modification system"/>
    <property type="evidence" value="ECO:0007669"/>
    <property type="project" value="UniProtKB-KW"/>
</dbReference>
<gene>
    <name evidence="4" type="ORF">EV681_0015</name>
</gene>
<dbReference type="EMBL" id="SHKO01000001">
    <property type="protein sequence ID" value="RZT98239.1"/>
    <property type="molecule type" value="Genomic_DNA"/>
</dbReference>
<keyword evidence="5" id="KW-1185">Reference proteome</keyword>
<proteinExistence type="inferred from homology"/>
<comment type="similarity">
    <text evidence="1">Belongs to the N(4)/N(6)-methyltransferase family.</text>
</comment>
<organism evidence="4 5">
    <name type="scientific">Advenella incenata</name>
    <dbReference type="NCBI Taxonomy" id="267800"/>
    <lineage>
        <taxon>Bacteria</taxon>
        <taxon>Pseudomonadati</taxon>
        <taxon>Pseudomonadota</taxon>
        <taxon>Betaproteobacteria</taxon>
        <taxon>Burkholderiales</taxon>
        <taxon>Alcaligenaceae</taxon>
    </lineage>
</organism>
<name>A0A4Q7VPE6_9BURK</name>
<sequence length="97" mass="11318">MTELDKKQLGTTLWGIADQQRGAMNADDFRDYMLSFLFLRYLSDNYEVAAHKELGSDYPTLDTGVLNRTVFGWFMPADSFDEIQHESFSALCHHRYR</sequence>
<comment type="caution">
    <text evidence="4">The sequence shown here is derived from an EMBL/GenBank/DDBJ whole genome shotgun (WGS) entry which is preliminary data.</text>
</comment>
<protein>
    <submittedName>
        <fullName evidence="4">HsdM-like protein</fullName>
    </submittedName>
</protein>
<reference evidence="4 5" key="1">
    <citation type="submission" date="2019-02" db="EMBL/GenBank/DDBJ databases">
        <title>Genomic Encyclopedia of Type Strains, Phase IV (KMG-IV): sequencing the most valuable type-strain genomes for metagenomic binning, comparative biology and taxonomic classification.</title>
        <authorList>
            <person name="Goeker M."/>
        </authorList>
    </citation>
    <scope>NUCLEOTIDE SEQUENCE [LARGE SCALE GENOMIC DNA]</scope>
    <source>
        <strain evidence="4 5">DSM 23814</strain>
    </source>
</reference>